<accession>A0A516KFK4</accession>
<dbReference type="AlphaFoldDB" id="A0A516KFK4"/>
<proteinExistence type="predicted"/>
<dbReference type="EMBL" id="CP041666">
    <property type="protein sequence ID" value="QDP40147.1"/>
    <property type="molecule type" value="Genomic_DNA"/>
</dbReference>
<name>A0A516KFK4_9BACI</name>
<dbReference type="Pfam" id="PF06569">
    <property type="entry name" value="DUF1128"/>
    <property type="match status" value="1"/>
</dbReference>
<dbReference type="RefSeq" id="WP_143893439.1">
    <property type="nucleotide sequence ID" value="NZ_CP041666.1"/>
</dbReference>
<dbReference type="InterPro" id="IPR009507">
    <property type="entry name" value="UPF0435"/>
</dbReference>
<reference evidence="1 2" key="1">
    <citation type="submission" date="2019-07" db="EMBL/GenBank/DDBJ databases">
        <authorList>
            <person name="Li J."/>
        </authorList>
    </citation>
    <scope>NUCLEOTIDE SEQUENCE [LARGE SCALE GENOMIC DNA]</scope>
    <source>
        <strain evidence="1 2">TKL69</strain>
    </source>
</reference>
<protein>
    <submittedName>
        <fullName evidence="1">DUF1128 domain-containing protein</fullName>
    </submittedName>
</protein>
<evidence type="ECO:0000313" key="2">
    <source>
        <dbReference type="Proteomes" id="UP000315215"/>
    </source>
</evidence>
<sequence>MNLNEATEENLKYIIDEMAKKLQVVNRSIMDPDDYKLESYDQLKELYDMVEQKGNLSVSEIQAFIDELASHRK</sequence>
<evidence type="ECO:0000313" key="1">
    <source>
        <dbReference type="EMBL" id="QDP40147.1"/>
    </source>
</evidence>
<organism evidence="1 2">
    <name type="scientific">Radiobacillus deserti</name>
    <dbReference type="NCBI Taxonomy" id="2594883"/>
    <lineage>
        <taxon>Bacteria</taxon>
        <taxon>Bacillati</taxon>
        <taxon>Bacillota</taxon>
        <taxon>Bacilli</taxon>
        <taxon>Bacillales</taxon>
        <taxon>Bacillaceae</taxon>
        <taxon>Radiobacillus</taxon>
    </lineage>
</organism>
<dbReference type="Proteomes" id="UP000315215">
    <property type="component" value="Chromosome"/>
</dbReference>
<keyword evidence="2" id="KW-1185">Reference proteome</keyword>
<dbReference type="OrthoDB" id="2361695at2"/>
<gene>
    <name evidence="1" type="ORF">FN924_08185</name>
</gene>
<dbReference type="KEGG" id="aqt:FN924_08185"/>